<dbReference type="EMBL" id="CH916254">
    <property type="protein sequence ID" value="KPU81800.1"/>
    <property type="molecule type" value="Genomic_DNA"/>
</dbReference>
<dbReference type="AlphaFoldDB" id="A0A0P9A660"/>
<evidence type="ECO:0000256" key="2">
    <source>
        <dbReference type="SAM" id="Phobius"/>
    </source>
</evidence>
<feature type="region of interest" description="Disordered" evidence="1">
    <location>
        <begin position="1"/>
        <end position="21"/>
    </location>
</feature>
<keyword evidence="4" id="KW-1185">Reference proteome</keyword>
<accession>A0A0P9A660</accession>
<protein>
    <submittedName>
        <fullName evidence="3">Uncharacterized protein</fullName>
    </submittedName>
</protein>
<feature type="transmembrane region" description="Helical" evidence="2">
    <location>
        <begin position="69"/>
        <end position="85"/>
    </location>
</feature>
<feature type="non-terminal residue" evidence="3">
    <location>
        <position position="86"/>
    </location>
</feature>
<evidence type="ECO:0000313" key="3">
    <source>
        <dbReference type="EMBL" id="KPU81800.1"/>
    </source>
</evidence>
<name>A0A0P9A660_DROAN</name>
<evidence type="ECO:0000256" key="1">
    <source>
        <dbReference type="SAM" id="MobiDB-lite"/>
    </source>
</evidence>
<organism evidence="3 4">
    <name type="scientific">Drosophila ananassae</name>
    <name type="common">Fruit fly</name>
    <dbReference type="NCBI Taxonomy" id="7217"/>
    <lineage>
        <taxon>Eukaryota</taxon>
        <taxon>Metazoa</taxon>
        <taxon>Ecdysozoa</taxon>
        <taxon>Arthropoda</taxon>
        <taxon>Hexapoda</taxon>
        <taxon>Insecta</taxon>
        <taxon>Pterygota</taxon>
        <taxon>Neoptera</taxon>
        <taxon>Endopterygota</taxon>
        <taxon>Diptera</taxon>
        <taxon>Brachycera</taxon>
        <taxon>Muscomorpha</taxon>
        <taxon>Ephydroidea</taxon>
        <taxon>Drosophilidae</taxon>
        <taxon>Drosophila</taxon>
        <taxon>Sophophora</taxon>
    </lineage>
</organism>
<evidence type="ECO:0000313" key="4">
    <source>
        <dbReference type="Proteomes" id="UP000007801"/>
    </source>
</evidence>
<reference evidence="3 4" key="1">
    <citation type="journal article" date="2007" name="Nature">
        <title>Evolution of genes and genomes on the Drosophila phylogeny.</title>
        <authorList>
            <consortium name="Drosophila 12 Genomes Consortium"/>
            <person name="Clark A.G."/>
            <person name="Eisen M.B."/>
            <person name="Smith D.R."/>
            <person name="Bergman C.M."/>
            <person name="Oliver B."/>
            <person name="Markow T.A."/>
            <person name="Kaufman T.C."/>
            <person name="Kellis M."/>
            <person name="Gelbart W."/>
            <person name="Iyer V.N."/>
            <person name="Pollard D.A."/>
            <person name="Sackton T.B."/>
            <person name="Larracuente A.M."/>
            <person name="Singh N.D."/>
            <person name="Abad J.P."/>
            <person name="Abt D.N."/>
            <person name="Adryan B."/>
            <person name="Aguade M."/>
            <person name="Akashi H."/>
            <person name="Anderson W.W."/>
            <person name="Aquadro C.F."/>
            <person name="Ardell D.H."/>
            <person name="Arguello R."/>
            <person name="Artieri C.G."/>
            <person name="Barbash D.A."/>
            <person name="Barker D."/>
            <person name="Barsanti P."/>
            <person name="Batterham P."/>
            <person name="Batzoglou S."/>
            <person name="Begun D."/>
            <person name="Bhutkar A."/>
            <person name="Blanco E."/>
            <person name="Bosak S.A."/>
            <person name="Bradley R.K."/>
            <person name="Brand A.D."/>
            <person name="Brent M.R."/>
            <person name="Brooks A.N."/>
            <person name="Brown R.H."/>
            <person name="Butlin R.K."/>
            <person name="Caggese C."/>
            <person name="Calvi B.R."/>
            <person name="Bernardo de Carvalho A."/>
            <person name="Caspi A."/>
            <person name="Castrezana S."/>
            <person name="Celniker S.E."/>
            <person name="Chang J.L."/>
            <person name="Chapple C."/>
            <person name="Chatterji S."/>
            <person name="Chinwalla A."/>
            <person name="Civetta A."/>
            <person name="Clifton S.W."/>
            <person name="Comeron J.M."/>
            <person name="Costello J.C."/>
            <person name="Coyne J.A."/>
            <person name="Daub J."/>
            <person name="David R.G."/>
            <person name="Delcher A.L."/>
            <person name="Delehaunty K."/>
            <person name="Do C.B."/>
            <person name="Ebling H."/>
            <person name="Edwards K."/>
            <person name="Eickbush T."/>
            <person name="Evans J.D."/>
            <person name="Filipski A."/>
            <person name="Findeiss S."/>
            <person name="Freyhult E."/>
            <person name="Fulton L."/>
            <person name="Fulton R."/>
            <person name="Garcia A.C."/>
            <person name="Gardiner A."/>
            <person name="Garfield D.A."/>
            <person name="Garvin B.E."/>
            <person name="Gibson G."/>
            <person name="Gilbert D."/>
            <person name="Gnerre S."/>
            <person name="Godfrey J."/>
            <person name="Good R."/>
            <person name="Gotea V."/>
            <person name="Gravely B."/>
            <person name="Greenberg A.J."/>
            <person name="Griffiths-Jones S."/>
            <person name="Gross S."/>
            <person name="Guigo R."/>
            <person name="Gustafson E.A."/>
            <person name="Haerty W."/>
            <person name="Hahn M.W."/>
            <person name="Halligan D.L."/>
            <person name="Halpern A.L."/>
            <person name="Halter G.M."/>
            <person name="Han M.V."/>
            <person name="Heger A."/>
            <person name="Hillier L."/>
            <person name="Hinrichs A.S."/>
            <person name="Holmes I."/>
            <person name="Hoskins R.A."/>
            <person name="Hubisz M.J."/>
            <person name="Hultmark D."/>
            <person name="Huntley M.A."/>
            <person name="Jaffe D.B."/>
            <person name="Jagadeeshan S."/>
            <person name="Jeck W.R."/>
            <person name="Johnson J."/>
            <person name="Jones C.D."/>
            <person name="Jordan W.C."/>
            <person name="Karpen G.H."/>
            <person name="Kataoka E."/>
            <person name="Keightley P.D."/>
            <person name="Kheradpour P."/>
            <person name="Kirkness E.F."/>
            <person name="Koerich L.B."/>
            <person name="Kristiansen K."/>
            <person name="Kudrna D."/>
            <person name="Kulathinal R.J."/>
            <person name="Kumar S."/>
            <person name="Kwok R."/>
            <person name="Lander E."/>
            <person name="Langley C.H."/>
            <person name="Lapoint R."/>
            <person name="Lazzaro B.P."/>
            <person name="Lee S.J."/>
            <person name="Levesque L."/>
            <person name="Li R."/>
            <person name="Lin C.F."/>
            <person name="Lin M.F."/>
            <person name="Lindblad-Toh K."/>
            <person name="Llopart A."/>
            <person name="Long M."/>
            <person name="Low L."/>
            <person name="Lozovsky E."/>
            <person name="Lu J."/>
            <person name="Luo M."/>
            <person name="Machado C.A."/>
            <person name="Makalowski W."/>
            <person name="Marzo M."/>
            <person name="Matsuda M."/>
            <person name="Matzkin L."/>
            <person name="McAllister B."/>
            <person name="McBride C.S."/>
            <person name="McKernan B."/>
            <person name="McKernan K."/>
            <person name="Mendez-Lago M."/>
            <person name="Minx P."/>
            <person name="Mollenhauer M.U."/>
            <person name="Montooth K."/>
            <person name="Mount S.M."/>
            <person name="Mu X."/>
            <person name="Myers E."/>
            <person name="Negre B."/>
            <person name="Newfeld S."/>
            <person name="Nielsen R."/>
            <person name="Noor M.A."/>
            <person name="O'Grady P."/>
            <person name="Pachter L."/>
            <person name="Papaceit M."/>
            <person name="Parisi M.J."/>
            <person name="Parisi M."/>
            <person name="Parts L."/>
            <person name="Pedersen J.S."/>
            <person name="Pesole G."/>
            <person name="Phillippy A.M."/>
            <person name="Ponting C.P."/>
            <person name="Pop M."/>
            <person name="Porcelli D."/>
            <person name="Powell J.R."/>
            <person name="Prohaska S."/>
            <person name="Pruitt K."/>
            <person name="Puig M."/>
            <person name="Quesneville H."/>
            <person name="Ram K.R."/>
            <person name="Rand D."/>
            <person name="Rasmussen M.D."/>
            <person name="Reed L.K."/>
            <person name="Reenan R."/>
            <person name="Reily A."/>
            <person name="Remington K.A."/>
            <person name="Rieger T.T."/>
            <person name="Ritchie M.G."/>
            <person name="Robin C."/>
            <person name="Rogers Y.H."/>
            <person name="Rohde C."/>
            <person name="Rozas J."/>
            <person name="Rubenfield M.J."/>
            <person name="Ruiz A."/>
            <person name="Russo S."/>
            <person name="Salzberg S.L."/>
            <person name="Sanchez-Gracia A."/>
            <person name="Saranga D.J."/>
            <person name="Sato H."/>
            <person name="Schaeffer S.W."/>
            <person name="Schatz M.C."/>
            <person name="Schlenke T."/>
            <person name="Schwartz R."/>
            <person name="Segarra C."/>
            <person name="Singh R.S."/>
            <person name="Sirot L."/>
            <person name="Sirota M."/>
            <person name="Sisneros N.B."/>
            <person name="Smith C.D."/>
            <person name="Smith T.F."/>
            <person name="Spieth J."/>
            <person name="Stage D.E."/>
            <person name="Stark A."/>
            <person name="Stephan W."/>
            <person name="Strausberg R.L."/>
            <person name="Strempel S."/>
            <person name="Sturgill D."/>
            <person name="Sutton G."/>
            <person name="Sutton G.G."/>
            <person name="Tao W."/>
            <person name="Teichmann S."/>
            <person name="Tobari Y.N."/>
            <person name="Tomimura Y."/>
            <person name="Tsolas J.M."/>
            <person name="Valente V.L."/>
            <person name="Venter E."/>
            <person name="Venter J.C."/>
            <person name="Vicario S."/>
            <person name="Vieira F.G."/>
            <person name="Vilella A.J."/>
            <person name="Villasante A."/>
            <person name="Walenz B."/>
            <person name="Wang J."/>
            <person name="Wasserman M."/>
            <person name="Watts T."/>
            <person name="Wilson D."/>
            <person name="Wilson R.K."/>
            <person name="Wing R.A."/>
            <person name="Wolfner M.F."/>
            <person name="Wong A."/>
            <person name="Wong G.K."/>
            <person name="Wu C.I."/>
            <person name="Wu G."/>
            <person name="Yamamoto D."/>
            <person name="Yang H.P."/>
            <person name="Yang S.P."/>
            <person name="Yorke J.A."/>
            <person name="Yoshida K."/>
            <person name="Zdobnov E."/>
            <person name="Zhang P."/>
            <person name="Zhang Y."/>
            <person name="Zimin A.V."/>
            <person name="Baldwin J."/>
            <person name="Abdouelleil A."/>
            <person name="Abdulkadir J."/>
            <person name="Abebe A."/>
            <person name="Abera B."/>
            <person name="Abreu J."/>
            <person name="Acer S.C."/>
            <person name="Aftuck L."/>
            <person name="Alexander A."/>
            <person name="An P."/>
            <person name="Anderson E."/>
            <person name="Anderson S."/>
            <person name="Arachi H."/>
            <person name="Azer M."/>
            <person name="Bachantsang P."/>
            <person name="Barry A."/>
            <person name="Bayul T."/>
            <person name="Berlin A."/>
            <person name="Bessette D."/>
            <person name="Bloom T."/>
            <person name="Blye J."/>
            <person name="Boguslavskiy L."/>
            <person name="Bonnet C."/>
            <person name="Boukhgalter B."/>
            <person name="Bourzgui I."/>
            <person name="Brown A."/>
            <person name="Cahill P."/>
            <person name="Channer S."/>
            <person name="Cheshatsang Y."/>
            <person name="Chuda L."/>
            <person name="Citroen M."/>
            <person name="Collymore A."/>
            <person name="Cooke P."/>
            <person name="Costello M."/>
            <person name="D'Aco K."/>
            <person name="Daza R."/>
            <person name="De Haan G."/>
            <person name="DeGray S."/>
            <person name="DeMaso C."/>
            <person name="Dhargay N."/>
            <person name="Dooley K."/>
            <person name="Dooley E."/>
            <person name="Doricent M."/>
            <person name="Dorje P."/>
            <person name="Dorjee K."/>
            <person name="Dupes A."/>
            <person name="Elong R."/>
            <person name="Falk J."/>
            <person name="Farina A."/>
            <person name="Faro S."/>
            <person name="Ferguson D."/>
            <person name="Fisher S."/>
            <person name="Foley C.D."/>
            <person name="Franke A."/>
            <person name="Friedrich D."/>
            <person name="Gadbois L."/>
            <person name="Gearin G."/>
            <person name="Gearin C.R."/>
            <person name="Giannoukos G."/>
            <person name="Goode T."/>
            <person name="Graham J."/>
            <person name="Grandbois E."/>
            <person name="Grewal S."/>
            <person name="Gyaltsen K."/>
            <person name="Hafez N."/>
            <person name="Hagos B."/>
            <person name="Hall J."/>
            <person name="Henson C."/>
            <person name="Hollinger A."/>
            <person name="Honan T."/>
            <person name="Huard M.D."/>
            <person name="Hughes L."/>
            <person name="Hurhula B."/>
            <person name="Husby M.E."/>
            <person name="Kamat A."/>
            <person name="Kanga B."/>
            <person name="Kashin S."/>
            <person name="Khazanovich D."/>
            <person name="Kisner P."/>
            <person name="Lance K."/>
            <person name="Lara M."/>
            <person name="Lee W."/>
            <person name="Lennon N."/>
            <person name="Letendre F."/>
            <person name="LeVine R."/>
            <person name="Lipovsky A."/>
            <person name="Liu X."/>
            <person name="Liu J."/>
            <person name="Liu S."/>
            <person name="Lokyitsang T."/>
            <person name="Lokyitsang Y."/>
            <person name="Lubonja R."/>
            <person name="Lui A."/>
            <person name="MacDonald P."/>
            <person name="Magnisalis V."/>
            <person name="Maru K."/>
            <person name="Matthews C."/>
            <person name="McCusker W."/>
            <person name="McDonough S."/>
            <person name="Mehta T."/>
            <person name="Meldrim J."/>
            <person name="Meneus L."/>
            <person name="Mihai O."/>
            <person name="Mihalev A."/>
            <person name="Mihova T."/>
            <person name="Mittelman R."/>
            <person name="Mlenga V."/>
            <person name="Montmayeur A."/>
            <person name="Mulrain L."/>
            <person name="Navidi A."/>
            <person name="Naylor J."/>
            <person name="Negash T."/>
            <person name="Nguyen T."/>
            <person name="Nguyen N."/>
            <person name="Nicol R."/>
            <person name="Norbu C."/>
            <person name="Norbu N."/>
            <person name="Novod N."/>
            <person name="O'Neill B."/>
            <person name="Osman S."/>
            <person name="Markiewicz E."/>
            <person name="Oyono O.L."/>
            <person name="Patti C."/>
            <person name="Phunkhang P."/>
            <person name="Pierre F."/>
            <person name="Priest M."/>
            <person name="Raghuraman S."/>
            <person name="Rege F."/>
            <person name="Reyes R."/>
            <person name="Rise C."/>
            <person name="Rogov P."/>
            <person name="Ross K."/>
            <person name="Ryan E."/>
            <person name="Settipalli S."/>
            <person name="Shea T."/>
            <person name="Sherpa N."/>
            <person name="Shi L."/>
            <person name="Shih D."/>
            <person name="Sparrow T."/>
            <person name="Spaulding J."/>
            <person name="Stalker J."/>
            <person name="Stange-Thomann N."/>
            <person name="Stavropoulos S."/>
            <person name="Stone C."/>
            <person name="Strader C."/>
            <person name="Tesfaye S."/>
            <person name="Thomson T."/>
            <person name="Thoulutsang Y."/>
            <person name="Thoulutsang D."/>
            <person name="Topham K."/>
            <person name="Topping I."/>
            <person name="Tsamla T."/>
            <person name="Vassiliev H."/>
            <person name="Vo A."/>
            <person name="Wangchuk T."/>
            <person name="Wangdi T."/>
            <person name="Weiand M."/>
            <person name="Wilkinson J."/>
            <person name="Wilson A."/>
            <person name="Yadav S."/>
            <person name="Young G."/>
            <person name="Yu Q."/>
            <person name="Zembek L."/>
            <person name="Zhong D."/>
            <person name="Zimmer A."/>
            <person name="Zwirko Z."/>
            <person name="Jaffe D.B."/>
            <person name="Alvarez P."/>
            <person name="Brockman W."/>
            <person name="Butler J."/>
            <person name="Chin C."/>
            <person name="Gnerre S."/>
            <person name="Grabherr M."/>
            <person name="Kleber M."/>
            <person name="Mauceli E."/>
            <person name="MacCallum I."/>
        </authorList>
    </citation>
    <scope>NUCLEOTIDE SEQUENCE [LARGE SCALE GENOMIC DNA]</scope>
    <source>
        <strain evidence="4">Tucson 14024-0371.13</strain>
    </source>
</reference>
<dbReference type="Proteomes" id="UP000007801">
    <property type="component" value="Unassembled WGS sequence"/>
</dbReference>
<dbReference type="InParanoid" id="A0A0P9A660"/>
<proteinExistence type="predicted"/>
<keyword evidence="2" id="KW-0472">Membrane</keyword>
<keyword evidence="2" id="KW-1133">Transmembrane helix</keyword>
<gene>
    <name evidence="3" type="primary">Dana\GF26544</name>
    <name evidence="3" type="ORF">GF26544</name>
</gene>
<keyword evidence="2" id="KW-0812">Transmembrane</keyword>
<sequence>MEPQYGKATAEAWPATGGAGRGVEDPWAWHSRRQVVAMVKMRIPKREVVRIGSLSIQVVAAYTRMRSPAIRRSIFFFFFFFICFYL</sequence>